<comment type="subcellular location">
    <subcellularLocation>
        <location evidence="1">Membrane</location>
        <topology evidence="1">Single-pass membrane protein</topology>
    </subcellularLocation>
</comment>
<keyword evidence="5 9" id="KW-1133">Transmembrane helix</keyword>
<sequence length="75" mass="8085">MTCLGFIPGMPGGIELIILLLIILLLFGKRLPTAMFSVGKSITEFKKGMTTSIDESLDDDSEKSKSEKSSESSNS</sequence>
<dbReference type="Gene3D" id="1.20.5.3310">
    <property type="match status" value="1"/>
</dbReference>
<keyword evidence="7 9" id="KW-0472">Membrane</keyword>
<dbReference type="Pfam" id="PF02416">
    <property type="entry name" value="TatA_B_E"/>
    <property type="match status" value="1"/>
</dbReference>
<dbReference type="GO" id="GO:0016020">
    <property type="term" value="C:membrane"/>
    <property type="evidence" value="ECO:0007669"/>
    <property type="project" value="UniProtKB-ARBA"/>
</dbReference>
<dbReference type="PANTHER" id="PTHR42982">
    <property type="entry name" value="SEC-INDEPENDENT PROTEIN TRANSLOCASE PROTEIN TATA"/>
    <property type="match status" value="1"/>
</dbReference>
<evidence type="ECO:0000256" key="4">
    <source>
        <dbReference type="ARBA" id="ARBA00022927"/>
    </source>
</evidence>
<dbReference type="AlphaFoldDB" id="A0A5C5XB52"/>
<evidence type="ECO:0000256" key="5">
    <source>
        <dbReference type="ARBA" id="ARBA00022989"/>
    </source>
</evidence>
<keyword evidence="3 9" id="KW-0812">Transmembrane</keyword>
<dbReference type="Proteomes" id="UP000316095">
    <property type="component" value="Unassembled WGS sequence"/>
</dbReference>
<evidence type="ECO:0000313" key="10">
    <source>
        <dbReference type="EMBL" id="TWT59415.1"/>
    </source>
</evidence>
<comment type="caution">
    <text evidence="10">The sequence shown here is derived from an EMBL/GenBank/DDBJ whole genome shotgun (WGS) entry which is preliminary data.</text>
</comment>
<feature type="transmembrane region" description="Helical" evidence="9">
    <location>
        <begin position="6"/>
        <end position="27"/>
    </location>
</feature>
<evidence type="ECO:0000256" key="2">
    <source>
        <dbReference type="ARBA" id="ARBA00022448"/>
    </source>
</evidence>
<evidence type="ECO:0000256" key="3">
    <source>
        <dbReference type="ARBA" id="ARBA00022692"/>
    </source>
</evidence>
<keyword evidence="4" id="KW-0653">Protein transport</keyword>
<evidence type="ECO:0000256" key="8">
    <source>
        <dbReference type="SAM" id="MobiDB-lite"/>
    </source>
</evidence>
<evidence type="ECO:0000256" key="9">
    <source>
        <dbReference type="SAM" id="Phobius"/>
    </source>
</evidence>
<keyword evidence="2" id="KW-0813">Transport</keyword>
<feature type="compositionally biased region" description="Basic and acidic residues" evidence="8">
    <location>
        <begin position="62"/>
        <end position="75"/>
    </location>
</feature>
<name>A0A5C5XB52_9PLAN</name>
<evidence type="ECO:0000256" key="6">
    <source>
        <dbReference type="ARBA" id="ARBA00023010"/>
    </source>
</evidence>
<evidence type="ECO:0000256" key="1">
    <source>
        <dbReference type="ARBA" id="ARBA00004167"/>
    </source>
</evidence>
<keyword evidence="6" id="KW-0811">Translocation</keyword>
<gene>
    <name evidence="10" type="ORF">Pan54_01210</name>
</gene>
<protein>
    <submittedName>
        <fullName evidence="10">Twin arginine translocase protein A</fullName>
    </submittedName>
</protein>
<evidence type="ECO:0000256" key="7">
    <source>
        <dbReference type="ARBA" id="ARBA00023136"/>
    </source>
</evidence>
<dbReference type="RefSeq" id="WP_165441500.1">
    <property type="nucleotide sequence ID" value="NZ_SJPG01000001.1"/>
</dbReference>
<dbReference type="EMBL" id="SJPG01000001">
    <property type="protein sequence ID" value="TWT59415.1"/>
    <property type="molecule type" value="Genomic_DNA"/>
</dbReference>
<feature type="region of interest" description="Disordered" evidence="8">
    <location>
        <begin position="53"/>
        <end position="75"/>
    </location>
</feature>
<keyword evidence="11" id="KW-1185">Reference proteome</keyword>
<organism evidence="10 11">
    <name type="scientific">Rubinisphaera italica</name>
    <dbReference type="NCBI Taxonomy" id="2527969"/>
    <lineage>
        <taxon>Bacteria</taxon>
        <taxon>Pseudomonadati</taxon>
        <taxon>Planctomycetota</taxon>
        <taxon>Planctomycetia</taxon>
        <taxon>Planctomycetales</taxon>
        <taxon>Planctomycetaceae</taxon>
        <taxon>Rubinisphaera</taxon>
    </lineage>
</organism>
<evidence type="ECO:0000313" key="11">
    <source>
        <dbReference type="Proteomes" id="UP000316095"/>
    </source>
</evidence>
<dbReference type="GO" id="GO:0015031">
    <property type="term" value="P:protein transport"/>
    <property type="evidence" value="ECO:0007669"/>
    <property type="project" value="UniProtKB-KW"/>
</dbReference>
<accession>A0A5C5XB52</accession>
<proteinExistence type="predicted"/>
<reference evidence="10 11" key="1">
    <citation type="submission" date="2019-02" db="EMBL/GenBank/DDBJ databases">
        <title>Deep-cultivation of Planctomycetes and their phenomic and genomic characterization uncovers novel biology.</title>
        <authorList>
            <person name="Wiegand S."/>
            <person name="Jogler M."/>
            <person name="Boedeker C."/>
            <person name="Pinto D."/>
            <person name="Vollmers J."/>
            <person name="Rivas-Marin E."/>
            <person name="Kohn T."/>
            <person name="Peeters S.H."/>
            <person name="Heuer A."/>
            <person name="Rast P."/>
            <person name="Oberbeckmann S."/>
            <person name="Bunk B."/>
            <person name="Jeske O."/>
            <person name="Meyerdierks A."/>
            <person name="Storesund J.E."/>
            <person name="Kallscheuer N."/>
            <person name="Luecker S."/>
            <person name="Lage O.M."/>
            <person name="Pohl T."/>
            <person name="Merkel B.J."/>
            <person name="Hornburger P."/>
            <person name="Mueller R.-W."/>
            <person name="Bruemmer F."/>
            <person name="Labrenz M."/>
            <person name="Spormann A.M."/>
            <person name="Op Den Camp H."/>
            <person name="Overmann J."/>
            <person name="Amann R."/>
            <person name="Jetten M.S.M."/>
            <person name="Mascher T."/>
            <person name="Medema M.H."/>
            <person name="Devos D.P."/>
            <person name="Kaster A.-K."/>
            <person name="Ovreas L."/>
            <person name="Rohde M."/>
            <person name="Galperin M.Y."/>
            <person name="Jogler C."/>
        </authorList>
    </citation>
    <scope>NUCLEOTIDE SEQUENCE [LARGE SCALE GENOMIC DNA]</scope>
    <source>
        <strain evidence="10 11">Pan54</strain>
    </source>
</reference>
<dbReference type="PANTHER" id="PTHR42982:SF1">
    <property type="entry name" value="SEC-INDEPENDENT PROTEIN TRANSLOCASE PROTEIN TATA"/>
    <property type="match status" value="1"/>
</dbReference>
<dbReference type="InterPro" id="IPR003369">
    <property type="entry name" value="TatA/B/E"/>
</dbReference>